<keyword evidence="3" id="KW-1185">Reference proteome</keyword>
<evidence type="ECO:0000313" key="2">
    <source>
        <dbReference type="EMBL" id="PWA09884.1"/>
    </source>
</evidence>
<evidence type="ECO:0000259" key="1">
    <source>
        <dbReference type="Pfam" id="PF12197"/>
    </source>
</evidence>
<name>A0A2U1JY61_9FLAO</name>
<comment type="caution">
    <text evidence="2">The sequence shown here is derived from an EMBL/GenBank/DDBJ whole genome shotgun (WGS) entry which is preliminary data.</text>
</comment>
<dbReference type="InterPro" id="IPR020976">
    <property type="entry name" value="Antimicrobial_lci"/>
</dbReference>
<feature type="domain" description="LCI fold" evidence="1">
    <location>
        <begin position="8"/>
        <end position="22"/>
    </location>
</feature>
<gene>
    <name evidence="2" type="ORF">DB891_06830</name>
</gene>
<dbReference type="Proteomes" id="UP000245618">
    <property type="component" value="Unassembled WGS sequence"/>
</dbReference>
<accession>A0A2U1JY61</accession>
<organism evidence="2 3">
    <name type="scientific">Flavobacterium laiguense</name>
    <dbReference type="NCBI Taxonomy" id="2169409"/>
    <lineage>
        <taxon>Bacteria</taxon>
        <taxon>Pseudomonadati</taxon>
        <taxon>Bacteroidota</taxon>
        <taxon>Flavobacteriia</taxon>
        <taxon>Flavobacteriales</taxon>
        <taxon>Flavobacteriaceae</taxon>
        <taxon>Flavobacterium</taxon>
    </lineage>
</organism>
<dbReference type="EMBL" id="QCZH01000005">
    <property type="protein sequence ID" value="PWA09884.1"/>
    <property type="molecule type" value="Genomic_DNA"/>
</dbReference>
<evidence type="ECO:0000313" key="3">
    <source>
        <dbReference type="Proteomes" id="UP000245618"/>
    </source>
</evidence>
<sequence length="37" mass="4455">MINFCVLWYFKSRFQESVFGTWRKSCLPRKALSIVRG</sequence>
<dbReference type="Pfam" id="PF12197">
    <property type="entry name" value="lci"/>
    <property type="match status" value="1"/>
</dbReference>
<proteinExistence type="predicted"/>
<dbReference type="AlphaFoldDB" id="A0A2U1JY61"/>
<protein>
    <recommendedName>
        <fullName evidence="1">LCI fold domain-containing protein</fullName>
    </recommendedName>
</protein>
<reference evidence="2 3" key="1">
    <citation type="submission" date="2018-04" db="EMBL/GenBank/DDBJ databases">
        <title>Flavobacterium sp. nov., isolated from glacier ice.</title>
        <authorList>
            <person name="Liu Q."/>
            <person name="Xin Y.-H."/>
        </authorList>
    </citation>
    <scope>NUCLEOTIDE SEQUENCE [LARGE SCALE GENOMIC DNA]</scope>
    <source>
        <strain evidence="2 3">LB2P30</strain>
    </source>
</reference>